<feature type="transmembrane region" description="Helical" evidence="12">
    <location>
        <begin position="560"/>
        <end position="580"/>
    </location>
</feature>
<feature type="transmembrane region" description="Helical" evidence="12">
    <location>
        <begin position="394"/>
        <end position="418"/>
    </location>
</feature>
<dbReference type="InterPro" id="IPR029044">
    <property type="entry name" value="Nucleotide-diphossugar_trans"/>
</dbReference>
<keyword evidence="6" id="KW-0997">Cell inner membrane</keyword>
<comment type="caution">
    <text evidence="14">The sequence shown here is derived from an EMBL/GenBank/DDBJ whole genome shotgun (WGS) entry which is preliminary data.</text>
</comment>
<reference evidence="14" key="1">
    <citation type="submission" date="2020-10" db="EMBL/GenBank/DDBJ databases">
        <authorList>
            <person name="Abbas A."/>
            <person name="Razzaq R."/>
            <person name="Waqas M."/>
            <person name="Abbas N."/>
            <person name="Nielsen T.K."/>
            <person name="Hansen L.H."/>
            <person name="Hussain S."/>
            <person name="Shahid M."/>
        </authorList>
    </citation>
    <scope>NUCLEOTIDE SEQUENCE</scope>
    <source>
        <strain evidence="14">S14</strain>
    </source>
</reference>
<dbReference type="NCBIfam" id="NF003962">
    <property type="entry name" value="PRK05454.2-5"/>
    <property type="match status" value="1"/>
</dbReference>
<feature type="transmembrane region" description="Helical" evidence="12">
    <location>
        <begin position="496"/>
        <end position="515"/>
    </location>
</feature>
<dbReference type="InterPro" id="IPR001173">
    <property type="entry name" value="Glyco_trans_2-like"/>
</dbReference>
<keyword evidence="8" id="KW-0808">Transferase</keyword>
<evidence type="ECO:0000256" key="5">
    <source>
        <dbReference type="ARBA" id="ARBA00022475"/>
    </source>
</evidence>
<dbReference type="InterPro" id="IPR050321">
    <property type="entry name" value="Glycosyltr_2/OpgH_subfam"/>
</dbReference>
<proteinExistence type="inferred from homology"/>
<evidence type="ECO:0000313" key="14">
    <source>
        <dbReference type="EMBL" id="MDR4305464.1"/>
    </source>
</evidence>
<evidence type="ECO:0000256" key="3">
    <source>
        <dbReference type="ARBA" id="ARBA00009337"/>
    </source>
</evidence>
<keyword evidence="11 12" id="KW-0472">Membrane</keyword>
<keyword evidence="5" id="KW-1003">Cell membrane</keyword>
<evidence type="ECO:0000256" key="1">
    <source>
        <dbReference type="ARBA" id="ARBA00004429"/>
    </source>
</evidence>
<evidence type="ECO:0000256" key="2">
    <source>
        <dbReference type="ARBA" id="ARBA00005001"/>
    </source>
</evidence>
<dbReference type="EMBL" id="JADBEO010000003">
    <property type="protein sequence ID" value="MDR4305464.1"/>
    <property type="molecule type" value="Genomic_DNA"/>
</dbReference>
<evidence type="ECO:0000256" key="8">
    <source>
        <dbReference type="ARBA" id="ARBA00022679"/>
    </source>
</evidence>
<dbReference type="PANTHER" id="PTHR43867:SF5">
    <property type="entry name" value="GLUCANS BIOSYNTHESIS GLUCOSYLTRANSFERASE H"/>
    <property type="match status" value="1"/>
</dbReference>
<name>A0ABU1DBQ4_9HYPH</name>
<evidence type="ECO:0000256" key="4">
    <source>
        <dbReference type="ARBA" id="ARBA00020585"/>
    </source>
</evidence>
<accession>A0ABU1DBQ4</accession>
<keyword evidence="10 12" id="KW-1133">Transmembrane helix</keyword>
<dbReference type="PANTHER" id="PTHR43867">
    <property type="entry name" value="CELLULOSE SYNTHASE CATALYTIC SUBUNIT A [UDP-FORMING]"/>
    <property type="match status" value="1"/>
</dbReference>
<comment type="subcellular location">
    <subcellularLocation>
        <location evidence="1">Cell inner membrane</location>
        <topology evidence="1">Multi-pass membrane protein</topology>
    </subcellularLocation>
</comment>
<dbReference type="Proteomes" id="UP001181622">
    <property type="component" value="Unassembled WGS sequence"/>
</dbReference>
<protein>
    <recommendedName>
        <fullName evidence="4">Glucans biosynthesis glucosyltransferase H</fullName>
    </recommendedName>
</protein>
<evidence type="ECO:0000256" key="6">
    <source>
        <dbReference type="ARBA" id="ARBA00022519"/>
    </source>
</evidence>
<keyword evidence="15" id="KW-1185">Reference proteome</keyword>
<keyword evidence="7" id="KW-0328">Glycosyltransferase</keyword>
<dbReference type="SUPFAM" id="SSF53448">
    <property type="entry name" value="Nucleotide-diphospho-sugar transferases"/>
    <property type="match status" value="1"/>
</dbReference>
<dbReference type="NCBIfam" id="NF003958">
    <property type="entry name" value="PRK05454.2-1"/>
    <property type="match status" value="1"/>
</dbReference>
<feature type="transmembrane region" description="Helical" evidence="12">
    <location>
        <begin position="73"/>
        <end position="99"/>
    </location>
</feature>
<feature type="domain" description="Glycosyltransferase 2-like" evidence="13">
    <location>
        <begin position="225"/>
        <end position="418"/>
    </location>
</feature>
<feature type="transmembrane region" description="Helical" evidence="12">
    <location>
        <begin position="535"/>
        <end position="554"/>
    </location>
</feature>
<evidence type="ECO:0000313" key="15">
    <source>
        <dbReference type="Proteomes" id="UP001181622"/>
    </source>
</evidence>
<comment type="similarity">
    <text evidence="3">Belongs to the glycosyltransferase 2 family. OpgH subfamily.</text>
</comment>
<sequence>MRSSIDLSPAQRLGSSRMSRFLQRTTPTGAQSALGLGLRRLTFALCVIATIAGLGTAFTVVLNHGGWTIPEFVMLGCFLLSAPWIVIGFWNAVIGFALLRICDDPVALVAPCVSNANAHDPIRARVAIAMCVRHEDPARVVRRLDAVLRSVDATGHGAAFDVFVLSDSVKPELVAVEESEIAAWRAGLQNPDRVLYRRRTSNEGFKAGNIRSFVTNEGRGYDLMLTLDADSVMSGDTILRLVRVMQANPKLGILQSVVMGLPARTVFARLFQFGMRASMRSYAMGEAWWTGDCGPYWGHNAAIRIKAFREHCELPTVPGGPPLGGDVLSHDLFEAVLMRKGGYEVRVLPQEAGSWEDNPASLSEFLRRNLRWCQGNMQYLRLIGRPGLPLVGRVNLAVAILMYAGAPAWILFMMASAAQAWGPDPVFGGDGPAGPYPFVLSIGLLMAMMALLFAPKIMGYLDVALTRDERRRYGGGGMFLAGAGAEGAFGLLFAPIVSFSVTAFLFRLFVLRRPIGWIAQDRDGKRTRWSEALRMFWPTTLFGVALAGSLYVSAPEVLPWAAPVLIAYLFAVPFAVASSLDAPDAAWPRRRLAAIPEELDAPFEVRVVGAGPASAAGYAPPMEPFRFDVAPTRALRPLYSAASPAAE</sequence>
<feature type="transmembrane region" description="Helical" evidence="12">
    <location>
        <begin position="438"/>
        <end position="461"/>
    </location>
</feature>
<evidence type="ECO:0000259" key="13">
    <source>
        <dbReference type="Pfam" id="PF13632"/>
    </source>
</evidence>
<comment type="pathway">
    <text evidence="2">Glycan metabolism; osmoregulated periplasmic glucan (OPG) biosynthesis.</text>
</comment>
<organism evidence="14 15">
    <name type="scientific">Chelatococcus sambhunathii</name>
    <dbReference type="NCBI Taxonomy" id="363953"/>
    <lineage>
        <taxon>Bacteria</taxon>
        <taxon>Pseudomonadati</taxon>
        <taxon>Pseudomonadota</taxon>
        <taxon>Alphaproteobacteria</taxon>
        <taxon>Hyphomicrobiales</taxon>
        <taxon>Chelatococcaceae</taxon>
        <taxon>Chelatococcus</taxon>
    </lineage>
</organism>
<feature type="transmembrane region" description="Helical" evidence="12">
    <location>
        <begin position="41"/>
        <end position="61"/>
    </location>
</feature>
<evidence type="ECO:0000256" key="12">
    <source>
        <dbReference type="SAM" id="Phobius"/>
    </source>
</evidence>
<dbReference type="Gene3D" id="3.90.550.10">
    <property type="entry name" value="Spore Coat Polysaccharide Biosynthesis Protein SpsA, Chain A"/>
    <property type="match status" value="1"/>
</dbReference>
<dbReference type="Pfam" id="PF13632">
    <property type="entry name" value="Glyco_trans_2_3"/>
    <property type="match status" value="1"/>
</dbReference>
<keyword evidence="9 12" id="KW-0812">Transmembrane</keyword>
<evidence type="ECO:0000256" key="10">
    <source>
        <dbReference type="ARBA" id="ARBA00022989"/>
    </source>
</evidence>
<gene>
    <name evidence="14" type="primary">mdoH</name>
    <name evidence="14" type="ORF">IHQ68_02350</name>
</gene>
<evidence type="ECO:0000256" key="11">
    <source>
        <dbReference type="ARBA" id="ARBA00023136"/>
    </source>
</evidence>
<evidence type="ECO:0000256" key="9">
    <source>
        <dbReference type="ARBA" id="ARBA00022692"/>
    </source>
</evidence>
<evidence type="ECO:0000256" key="7">
    <source>
        <dbReference type="ARBA" id="ARBA00022676"/>
    </source>
</evidence>